<evidence type="ECO:0000313" key="1">
    <source>
        <dbReference type="EMBL" id="GHH57945.1"/>
    </source>
</evidence>
<protein>
    <submittedName>
        <fullName evidence="1">Uncharacterized protein</fullName>
    </submittedName>
</protein>
<proteinExistence type="predicted"/>
<dbReference type="Proteomes" id="UP000605568">
    <property type="component" value="Unassembled WGS sequence"/>
</dbReference>
<dbReference type="EMBL" id="BNAR01000018">
    <property type="protein sequence ID" value="GHH57945.1"/>
    <property type="molecule type" value="Genomic_DNA"/>
</dbReference>
<reference evidence="2" key="1">
    <citation type="journal article" date="2019" name="Int. J. Syst. Evol. Microbiol.">
        <title>The Global Catalogue of Microorganisms (GCM) 10K type strain sequencing project: providing services to taxonomists for standard genome sequencing and annotation.</title>
        <authorList>
            <consortium name="The Broad Institute Genomics Platform"/>
            <consortium name="The Broad Institute Genome Sequencing Center for Infectious Disease"/>
            <person name="Wu L."/>
            <person name="Ma J."/>
        </authorList>
    </citation>
    <scope>NUCLEOTIDE SEQUENCE [LARGE SCALE GENOMIC DNA]</scope>
    <source>
        <strain evidence="2">CGMCC 4.7367</strain>
    </source>
</reference>
<comment type="caution">
    <text evidence="1">The sequence shown here is derived from an EMBL/GenBank/DDBJ whole genome shotgun (WGS) entry which is preliminary data.</text>
</comment>
<accession>A0ABQ3MU58</accession>
<gene>
    <name evidence="1" type="ORF">GCM10017774_78550</name>
</gene>
<evidence type="ECO:0000313" key="2">
    <source>
        <dbReference type="Proteomes" id="UP000605568"/>
    </source>
</evidence>
<dbReference type="RefSeq" id="WP_191304477.1">
    <property type="nucleotide sequence ID" value="NZ_BNAR01000018.1"/>
</dbReference>
<name>A0ABQ3MU58_9PSEU</name>
<organism evidence="1 2">
    <name type="scientific">Lentzea cavernae</name>
    <dbReference type="NCBI Taxonomy" id="2020703"/>
    <lineage>
        <taxon>Bacteria</taxon>
        <taxon>Bacillati</taxon>
        <taxon>Actinomycetota</taxon>
        <taxon>Actinomycetes</taxon>
        <taxon>Pseudonocardiales</taxon>
        <taxon>Pseudonocardiaceae</taxon>
        <taxon>Lentzea</taxon>
    </lineage>
</organism>
<sequence length="211" mass="24077">MGAGLSLAEQIEEHRKSGVKFRAGDHWSGRLEEWLSAALPPGAYERYGWLEDGHAVEEEDGPGADETVLEWTDRRREGVQTWSFPTDELRSEYLASVAERPESEVLALLRLFLFEESCFAHDTQYLHEAVVLRREVGKPQGMPTEYWRRLVAWIGGDVKPHPSIRWVLDLLPKHPQSAVDAVAGYKKVYRFIRPSGRDRGLEDAIAIIRAR</sequence>
<keyword evidence="2" id="KW-1185">Reference proteome</keyword>